<feature type="transmembrane region" description="Helical" evidence="2">
    <location>
        <begin position="51"/>
        <end position="71"/>
    </location>
</feature>
<dbReference type="EMBL" id="KV424085">
    <property type="protein sequence ID" value="KZT51908.1"/>
    <property type="molecule type" value="Genomic_DNA"/>
</dbReference>
<reference evidence="3 4" key="1">
    <citation type="journal article" date="2016" name="Mol. Biol. Evol.">
        <title>Comparative Genomics of Early-Diverging Mushroom-Forming Fungi Provides Insights into the Origins of Lignocellulose Decay Capabilities.</title>
        <authorList>
            <person name="Nagy L.G."/>
            <person name="Riley R."/>
            <person name="Tritt A."/>
            <person name="Adam C."/>
            <person name="Daum C."/>
            <person name="Floudas D."/>
            <person name="Sun H."/>
            <person name="Yadav J.S."/>
            <person name="Pangilinan J."/>
            <person name="Larsson K.H."/>
            <person name="Matsuura K."/>
            <person name="Barry K."/>
            <person name="Labutti K."/>
            <person name="Kuo R."/>
            <person name="Ohm R.A."/>
            <person name="Bhattacharya S.S."/>
            <person name="Shirouzu T."/>
            <person name="Yoshinaga Y."/>
            <person name="Martin F.M."/>
            <person name="Grigoriev I.V."/>
            <person name="Hibbett D.S."/>
        </authorList>
    </citation>
    <scope>NUCLEOTIDE SEQUENCE [LARGE SCALE GENOMIC DNA]</scope>
    <source>
        <strain evidence="3 4">HHB12733</strain>
    </source>
</reference>
<feature type="compositionally biased region" description="Low complexity" evidence="1">
    <location>
        <begin position="132"/>
        <end position="143"/>
    </location>
</feature>
<evidence type="ECO:0000313" key="3">
    <source>
        <dbReference type="EMBL" id="KZT51908.1"/>
    </source>
</evidence>
<feature type="compositionally biased region" description="Basic residues" evidence="1">
    <location>
        <begin position="200"/>
        <end position="226"/>
    </location>
</feature>
<dbReference type="InParanoid" id="A0A165D263"/>
<sequence>MPALTPLAALWARLPQPVPAHLLNTFWAAFLLTPLIYSLGAIRYTAPRKRAWIATTAASGCMTLAAIPFFIDYLRSGGSVHQLQPRPWLSERVCAGFMGYLISCVPSRPVHATPTSHRTLTSPQGPPHRHPLLPGAPLPAHGLDPPHPLLPPPLPRPHPTLGPHLRPRSNNGAADAPSRAGHARARTAQRPPLRSPLLRPKGRLPRTPHRPALHTRRQTRHARRQTGPRAVGPGPLHSPRTPDARRLVLGMCQGDPAPCQAEEAGRRGRGCCSQGESRGRSRRGCCRRGKRARRGRAGEGEGESAAGRADARSREAPRLPPRRRARRGAPDARADPAQLAGAQAARCAADHFQPAHHHQ</sequence>
<feature type="compositionally biased region" description="Low complexity" evidence="1">
    <location>
        <begin position="335"/>
        <end position="347"/>
    </location>
</feature>
<feature type="compositionally biased region" description="Basic residues" evidence="1">
    <location>
        <begin position="280"/>
        <end position="295"/>
    </location>
</feature>
<feature type="transmembrane region" description="Helical" evidence="2">
    <location>
        <begin position="25"/>
        <end position="44"/>
    </location>
</feature>
<feature type="region of interest" description="Disordered" evidence="1">
    <location>
        <begin position="258"/>
        <end position="359"/>
    </location>
</feature>
<accession>A0A165D263</accession>
<evidence type="ECO:0000313" key="4">
    <source>
        <dbReference type="Proteomes" id="UP000076842"/>
    </source>
</evidence>
<gene>
    <name evidence="3" type="ORF">CALCODRAFT_110450</name>
</gene>
<organism evidence="3 4">
    <name type="scientific">Calocera cornea HHB12733</name>
    <dbReference type="NCBI Taxonomy" id="1353952"/>
    <lineage>
        <taxon>Eukaryota</taxon>
        <taxon>Fungi</taxon>
        <taxon>Dikarya</taxon>
        <taxon>Basidiomycota</taxon>
        <taxon>Agaricomycotina</taxon>
        <taxon>Dacrymycetes</taxon>
        <taxon>Dacrymycetales</taxon>
        <taxon>Dacrymycetaceae</taxon>
        <taxon>Calocera</taxon>
    </lineage>
</organism>
<feature type="compositionally biased region" description="Pro residues" evidence="1">
    <location>
        <begin position="145"/>
        <end position="160"/>
    </location>
</feature>
<dbReference type="Proteomes" id="UP000076842">
    <property type="component" value="Unassembled WGS sequence"/>
</dbReference>
<keyword evidence="2" id="KW-0812">Transmembrane</keyword>
<dbReference type="AlphaFoldDB" id="A0A165D263"/>
<evidence type="ECO:0000256" key="2">
    <source>
        <dbReference type="SAM" id="Phobius"/>
    </source>
</evidence>
<feature type="region of interest" description="Disordered" evidence="1">
    <location>
        <begin position="112"/>
        <end position="242"/>
    </location>
</feature>
<keyword evidence="4" id="KW-1185">Reference proteome</keyword>
<dbReference type="STRING" id="1353952.A0A165D263"/>
<keyword evidence="2" id="KW-1133">Transmembrane helix</keyword>
<feature type="compositionally biased region" description="Polar residues" evidence="1">
    <location>
        <begin position="113"/>
        <end position="123"/>
    </location>
</feature>
<keyword evidence="2" id="KW-0472">Membrane</keyword>
<name>A0A165D263_9BASI</name>
<feature type="compositionally biased region" description="Low complexity" evidence="1">
    <location>
        <begin position="190"/>
        <end position="199"/>
    </location>
</feature>
<protein>
    <submittedName>
        <fullName evidence="3">Uncharacterized protein</fullName>
    </submittedName>
</protein>
<dbReference type="OrthoDB" id="341353at2759"/>
<evidence type="ECO:0000256" key="1">
    <source>
        <dbReference type="SAM" id="MobiDB-lite"/>
    </source>
</evidence>
<proteinExistence type="predicted"/>